<sequence length="128" mass="14999">MKDQKRVNFKRNEGFRLIFNQPIPATFIILKISGKDVKSKKGEIQILDMSLKGAKIQTKFKLPIPNTRIEMEFVICDKPMHLVGELVWEKQSNQEFVYGMIFDSAMLLQQQLLQELKKYAIKNKPEKK</sequence>
<keyword evidence="3" id="KW-1185">Reference proteome</keyword>
<name>A0A432LCZ1_9BACI</name>
<feature type="domain" description="PilZ" evidence="1">
    <location>
        <begin position="45"/>
        <end position="115"/>
    </location>
</feature>
<dbReference type="InterPro" id="IPR009875">
    <property type="entry name" value="PilZ_domain"/>
</dbReference>
<dbReference type="Pfam" id="PF07238">
    <property type="entry name" value="PilZ"/>
    <property type="match status" value="1"/>
</dbReference>
<proteinExistence type="predicted"/>
<accession>A0A432LCZ1</accession>
<comment type="caution">
    <text evidence="2">The sequence shown here is derived from an EMBL/GenBank/DDBJ whole genome shotgun (WGS) entry which is preliminary data.</text>
</comment>
<dbReference type="EMBL" id="RYYR01000010">
    <property type="protein sequence ID" value="RUL53206.1"/>
    <property type="molecule type" value="Genomic_DNA"/>
</dbReference>
<reference evidence="2 3" key="1">
    <citation type="submission" date="2018-12" db="EMBL/GenBank/DDBJ databases">
        <title>Lysinibacillus antri sp. nov., isolated from a cave soil.</title>
        <authorList>
            <person name="Narsing Rao M.P."/>
            <person name="Zhang H."/>
            <person name="Dong Z.-Y."/>
            <person name="Niu X.-K."/>
            <person name="Zhang K."/>
            <person name="Fang B.-Z."/>
            <person name="Kang Y.-Q."/>
            <person name="Xiao M."/>
            <person name="Li W.-J."/>
        </authorList>
    </citation>
    <scope>NUCLEOTIDE SEQUENCE [LARGE SCALE GENOMIC DNA]</scope>
    <source>
        <strain evidence="2 3">SYSU K30002</strain>
    </source>
</reference>
<gene>
    <name evidence="2" type="ORF">EK386_09600</name>
</gene>
<evidence type="ECO:0000313" key="3">
    <source>
        <dbReference type="Proteomes" id="UP000287910"/>
    </source>
</evidence>
<protein>
    <submittedName>
        <fullName evidence="2">PilZ domain-containing protein</fullName>
    </submittedName>
</protein>
<dbReference type="Gene3D" id="2.40.10.220">
    <property type="entry name" value="predicted glycosyltransferase like domains"/>
    <property type="match status" value="1"/>
</dbReference>
<dbReference type="SUPFAM" id="SSF141371">
    <property type="entry name" value="PilZ domain-like"/>
    <property type="match status" value="1"/>
</dbReference>
<organism evidence="2 3">
    <name type="scientific">Lysinibacillus antri</name>
    <dbReference type="NCBI Taxonomy" id="2498145"/>
    <lineage>
        <taxon>Bacteria</taxon>
        <taxon>Bacillati</taxon>
        <taxon>Bacillota</taxon>
        <taxon>Bacilli</taxon>
        <taxon>Bacillales</taxon>
        <taxon>Bacillaceae</taxon>
        <taxon>Lysinibacillus</taxon>
    </lineage>
</organism>
<dbReference type="GO" id="GO:0035438">
    <property type="term" value="F:cyclic-di-GMP binding"/>
    <property type="evidence" value="ECO:0007669"/>
    <property type="project" value="InterPro"/>
</dbReference>
<dbReference type="Proteomes" id="UP000287910">
    <property type="component" value="Unassembled WGS sequence"/>
</dbReference>
<evidence type="ECO:0000313" key="2">
    <source>
        <dbReference type="EMBL" id="RUL53206.1"/>
    </source>
</evidence>
<dbReference type="AlphaFoldDB" id="A0A432LCZ1"/>
<evidence type="ECO:0000259" key="1">
    <source>
        <dbReference type="Pfam" id="PF07238"/>
    </source>
</evidence>
<dbReference type="RefSeq" id="WP_126658944.1">
    <property type="nucleotide sequence ID" value="NZ_RYYR01000010.1"/>
</dbReference>